<reference evidence="2" key="1">
    <citation type="journal article" date="2023" name="Front. Microbiol.">
        <title>Genomic-based phylogenetic and metabolic analyses of the genus Natronomonas, and description of Natronomonas aquatica sp. nov.</title>
        <authorList>
            <person name="Garcia-Roldan A."/>
            <person name="Duran-Viseras A."/>
            <person name="de la Haba R.R."/>
            <person name="Corral P."/>
            <person name="Sanchez-Porro C."/>
            <person name="Ventosa A."/>
        </authorList>
    </citation>
    <scope>NUCLEOTIDE SEQUENCE</scope>
    <source>
        <strain evidence="2">F2-12</strain>
    </source>
</reference>
<gene>
    <name evidence="2" type="ORF">KM295_12455</name>
</gene>
<evidence type="ECO:0008006" key="4">
    <source>
        <dbReference type="Google" id="ProtNLM"/>
    </source>
</evidence>
<protein>
    <recommendedName>
        <fullName evidence="4">Sugar-specific transcriptional regulator TrmB</fullName>
    </recommendedName>
</protein>
<accession>A0A9R1CVH8</accession>
<dbReference type="RefSeq" id="WP_256030311.1">
    <property type="nucleotide sequence ID" value="NZ_JAHLKM010000020.1"/>
</dbReference>
<dbReference type="AlphaFoldDB" id="A0A9R1CVH8"/>
<organism evidence="2 3">
    <name type="scientific">Natronomonas aquatica</name>
    <dbReference type="NCBI Taxonomy" id="2841590"/>
    <lineage>
        <taxon>Archaea</taxon>
        <taxon>Methanobacteriati</taxon>
        <taxon>Methanobacteriota</taxon>
        <taxon>Stenosarchaea group</taxon>
        <taxon>Halobacteria</taxon>
        <taxon>Halobacteriales</taxon>
        <taxon>Natronomonadaceae</taxon>
        <taxon>Natronomonas</taxon>
    </lineage>
</organism>
<comment type="caution">
    <text evidence="2">The sequence shown here is derived from an EMBL/GenBank/DDBJ whole genome shotgun (WGS) entry which is preliminary data.</text>
</comment>
<proteinExistence type="predicted"/>
<dbReference type="EMBL" id="JAHLKM010000020">
    <property type="protein sequence ID" value="MCQ4334276.1"/>
    <property type="molecule type" value="Genomic_DNA"/>
</dbReference>
<sequence>MEEPRAELTADVDERAETPDFEALASPEELVRGDRTRDDFFDAVLALDEPATASDVAELAGHGVDAAREYLEWFERMGIVTQVTDSPATYTRNQAYLNWRRVQKLQREYATEELLDLLKTESERVETLENEFDVESPDNISIARYAGETDRSLEDIWERLSGWHTARRRVALLERALMTESGDSTDLQSTV</sequence>
<evidence type="ECO:0000313" key="2">
    <source>
        <dbReference type="EMBL" id="MCQ4334276.1"/>
    </source>
</evidence>
<evidence type="ECO:0000256" key="1">
    <source>
        <dbReference type="SAM" id="MobiDB-lite"/>
    </source>
</evidence>
<name>A0A9R1CVH8_9EURY</name>
<dbReference type="InterPro" id="IPR055766">
    <property type="entry name" value="DUF7342"/>
</dbReference>
<feature type="region of interest" description="Disordered" evidence="1">
    <location>
        <begin position="1"/>
        <end position="29"/>
    </location>
</feature>
<dbReference type="Proteomes" id="UP001139494">
    <property type="component" value="Unassembled WGS sequence"/>
</dbReference>
<keyword evidence="3" id="KW-1185">Reference proteome</keyword>
<feature type="compositionally biased region" description="Basic and acidic residues" evidence="1">
    <location>
        <begin position="1"/>
        <end position="18"/>
    </location>
</feature>
<evidence type="ECO:0000313" key="3">
    <source>
        <dbReference type="Proteomes" id="UP001139494"/>
    </source>
</evidence>
<dbReference type="Pfam" id="PF24033">
    <property type="entry name" value="DUF7342"/>
    <property type="match status" value="1"/>
</dbReference>